<dbReference type="AlphaFoldDB" id="A0AAE8SQR7"/>
<evidence type="ECO:0000256" key="1">
    <source>
        <dbReference type="ARBA" id="ARBA00004123"/>
    </source>
</evidence>
<name>A0AAE8SQR7_9PEZI</name>
<keyword evidence="2" id="KW-0539">Nucleus</keyword>
<dbReference type="GO" id="GO:0005634">
    <property type="term" value="C:nucleus"/>
    <property type="evidence" value="ECO:0007669"/>
    <property type="project" value="UniProtKB-SubCell"/>
</dbReference>
<comment type="caution">
    <text evidence="3">The sequence shown here is derived from an EMBL/GenBank/DDBJ whole genome shotgun (WGS) entry which is preliminary data.</text>
</comment>
<organism evidence="3 4">
    <name type="scientific">Cephalotrichum gorgonifer</name>
    <dbReference type="NCBI Taxonomy" id="2041049"/>
    <lineage>
        <taxon>Eukaryota</taxon>
        <taxon>Fungi</taxon>
        <taxon>Dikarya</taxon>
        <taxon>Ascomycota</taxon>
        <taxon>Pezizomycotina</taxon>
        <taxon>Sordariomycetes</taxon>
        <taxon>Hypocreomycetidae</taxon>
        <taxon>Microascales</taxon>
        <taxon>Microascaceae</taxon>
        <taxon>Cephalotrichum</taxon>
    </lineage>
</organism>
<dbReference type="EMBL" id="ONZQ02000001">
    <property type="protein sequence ID" value="SPN96477.1"/>
    <property type="molecule type" value="Genomic_DNA"/>
</dbReference>
<sequence>MFTLDCTLSATGPWSGHLTRVRSILDACGGPLALNNSRVRSQVGMLLWWDATLALVSRQGIILDRSYLEHLVLSQDQDEWSFYDLTGCPGELFVHLVNLAELSKQREIAACMTWLTFDLSPVNKIEHDVQNWRSRIFADAYSPNFDTIVEGLPEEADTEADTEEHLHSTQDRYHCVEAWRYALLIYIERVFRWDRKSPRPLKLKWLVRKTLDHIRCCRRTSQTQKQLLLPVFLAGSETTDGEMRRFTRNYCKWWAHRSRYNMFNSVSLLLEDIWKGDDAQAWWGSVIDGKTRHGGAGEAGVQFLFG</sequence>
<dbReference type="Pfam" id="PF11951">
    <property type="entry name" value="Fungal_trans_2"/>
    <property type="match status" value="1"/>
</dbReference>
<evidence type="ECO:0000313" key="4">
    <source>
        <dbReference type="Proteomes" id="UP001187682"/>
    </source>
</evidence>
<accession>A0AAE8SQR7</accession>
<dbReference type="PANTHER" id="PTHR37534">
    <property type="entry name" value="TRANSCRIPTIONAL ACTIVATOR PROTEIN UGA3"/>
    <property type="match status" value="1"/>
</dbReference>
<keyword evidence="4" id="KW-1185">Reference proteome</keyword>
<comment type="subcellular location">
    <subcellularLocation>
        <location evidence="1">Nucleus</location>
    </subcellularLocation>
</comment>
<evidence type="ECO:0000313" key="3">
    <source>
        <dbReference type="EMBL" id="SPN96477.1"/>
    </source>
</evidence>
<reference evidence="3" key="1">
    <citation type="submission" date="2018-03" db="EMBL/GenBank/DDBJ databases">
        <authorList>
            <person name="Guldener U."/>
        </authorList>
    </citation>
    <scope>NUCLEOTIDE SEQUENCE</scope>
</reference>
<dbReference type="Proteomes" id="UP001187682">
    <property type="component" value="Unassembled WGS sequence"/>
</dbReference>
<protein>
    <submittedName>
        <fullName evidence="3">Uncharacterized protein</fullName>
    </submittedName>
</protein>
<proteinExistence type="predicted"/>
<dbReference type="PANTHER" id="PTHR37534:SF46">
    <property type="entry name" value="ZN(II)2CYS6 TRANSCRIPTION FACTOR (EUROFUNG)"/>
    <property type="match status" value="1"/>
</dbReference>
<dbReference type="InterPro" id="IPR021858">
    <property type="entry name" value="Fun_TF"/>
</dbReference>
<gene>
    <name evidence="3" type="ORF">DNG_00005</name>
</gene>
<evidence type="ECO:0000256" key="2">
    <source>
        <dbReference type="ARBA" id="ARBA00023242"/>
    </source>
</evidence>